<dbReference type="GO" id="GO:0003779">
    <property type="term" value="F:actin binding"/>
    <property type="evidence" value="ECO:0007669"/>
    <property type="project" value="InterPro"/>
</dbReference>
<dbReference type="InterPro" id="IPR016024">
    <property type="entry name" value="ARM-type_fold"/>
</dbReference>
<evidence type="ECO:0000256" key="1">
    <source>
        <dbReference type="SAM" id="MobiDB-lite"/>
    </source>
</evidence>
<feature type="compositionally biased region" description="Basic and acidic residues" evidence="1">
    <location>
        <begin position="285"/>
        <end position="300"/>
    </location>
</feature>
<evidence type="ECO:0000259" key="2">
    <source>
        <dbReference type="SMART" id="SM01140"/>
    </source>
</evidence>
<protein>
    <submittedName>
        <fullName evidence="3">Armadillo-type protein</fullName>
    </submittedName>
</protein>
<feature type="compositionally biased region" description="Polar residues" evidence="1">
    <location>
        <begin position="212"/>
        <end position="229"/>
    </location>
</feature>
<dbReference type="Gene3D" id="1.25.10.10">
    <property type="entry name" value="Leucine-rich Repeat Variant"/>
    <property type="match status" value="1"/>
</dbReference>
<feature type="region of interest" description="Disordered" evidence="1">
    <location>
        <begin position="843"/>
        <end position="905"/>
    </location>
</feature>
<evidence type="ECO:0000313" key="3">
    <source>
        <dbReference type="EMBL" id="KAF2460597.1"/>
    </source>
</evidence>
<dbReference type="Pfam" id="PF06371">
    <property type="entry name" value="Drf_GBD"/>
    <property type="match status" value="1"/>
</dbReference>
<feature type="compositionally biased region" description="Basic and acidic residues" evidence="1">
    <location>
        <begin position="894"/>
        <end position="905"/>
    </location>
</feature>
<feature type="compositionally biased region" description="Basic and acidic residues" evidence="1">
    <location>
        <begin position="169"/>
        <end position="183"/>
    </location>
</feature>
<organism evidence="3 4">
    <name type="scientific">Lineolata rhizophorae</name>
    <dbReference type="NCBI Taxonomy" id="578093"/>
    <lineage>
        <taxon>Eukaryota</taxon>
        <taxon>Fungi</taxon>
        <taxon>Dikarya</taxon>
        <taxon>Ascomycota</taxon>
        <taxon>Pezizomycotina</taxon>
        <taxon>Dothideomycetes</taxon>
        <taxon>Dothideomycetes incertae sedis</taxon>
        <taxon>Lineolatales</taxon>
        <taxon>Lineolataceae</taxon>
        <taxon>Lineolata</taxon>
    </lineage>
</organism>
<dbReference type="OrthoDB" id="2155261at2759"/>
<feature type="compositionally biased region" description="Basic and acidic residues" evidence="1">
    <location>
        <begin position="53"/>
        <end position="62"/>
    </location>
</feature>
<feature type="compositionally biased region" description="Basic and acidic residues" evidence="1">
    <location>
        <begin position="477"/>
        <end position="490"/>
    </location>
</feature>
<dbReference type="InterPro" id="IPR010473">
    <property type="entry name" value="GTPase-bd"/>
</dbReference>
<dbReference type="Proteomes" id="UP000799766">
    <property type="component" value="Unassembled WGS sequence"/>
</dbReference>
<feature type="region of interest" description="Disordered" evidence="1">
    <location>
        <begin position="390"/>
        <end position="526"/>
    </location>
</feature>
<evidence type="ECO:0000313" key="4">
    <source>
        <dbReference type="Proteomes" id="UP000799766"/>
    </source>
</evidence>
<feature type="region of interest" description="Disordered" evidence="1">
    <location>
        <begin position="1"/>
        <end position="348"/>
    </location>
</feature>
<dbReference type="EMBL" id="MU001673">
    <property type="protein sequence ID" value="KAF2460597.1"/>
    <property type="molecule type" value="Genomic_DNA"/>
</dbReference>
<dbReference type="SMART" id="SM01140">
    <property type="entry name" value="Drf_GBD"/>
    <property type="match status" value="1"/>
</dbReference>
<feature type="compositionally biased region" description="Polar residues" evidence="1">
    <location>
        <begin position="505"/>
        <end position="523"/>
    </location>
</feature>
<feature type="compositionally biased region" description="Basic and acidic residues" evidence="1">
    <location>
        <begin position="864"/>
        <end position="884"/>
    </location>
</feature>
<sequence length="905" mass="100414">MESTPSAARGRTALSDGQEHGRNKSTSVLKSIMAPKGHKRAPSDGASLAPAQRSRENADPRNHGGSSRPIPLLPPDHPHSSNAVLGEICNRNEAPGSPRKSREARKEERGLHKSTTSSAMLRSQSRDKDSEKASREKKHRETQASPKKPSKTKSATNLAGMFLKAKALKRPDADGQLPRDKENTTPPNSAVPSAHTPIWAEFSSEPFGDTPRSPTESATNSQDRFNDQTGLYPAHDSSPSKHRNFFDQRLYPLKLNPRDPKPQPSPSQGVASTRAIYETLSAKVGGDRKGGKPDEKESRTAHISSLVEQGDSRLPSRKNHLRQAKSEDLGGFSDLKPPSKKTDGDDAKMKVTNSGAEAAKLDKISALEGKDLDDAFEAVLDSRNIPEAMRPKMRGLKSTVKKDFIKQNQVEVPKQTNEASPRKSSFWAETMSKRPTLSRGKSADRKMESNDEAFAEDVPPTKSSKRDRPRSRTFTFSRDRDSSPSKKQRGDTSGTFGRPSEIPKSPSSQSLVSIGSNRSAKTQKSADPEEFVKYLRKVQKPEVVEVGKIHKLRLLIRNETVAWVDSFISQGGMMEIVELLHRTMKIEWREEHEDHLLHETLLCLKGLCTTDLALQKLCDIEASLFPALLAMLFDEERKGPSEFTTRGIIISLLLAHLASAAPEVLYIRAGTILSYLRDPEPPEPKQPLPFIRQMHAPRPYRVWCREVSNVTKEVFWIFLHHLNVIPLPTTPSPEDIPPAVYVERYFPGARPPVPAAPYIGGVEWDATQYLCNHLDLLNALIASLSTRQERNALRSDLRSSGWEKVMGSAFRTCKEKFYGYLHDGLRLWVAAACCDGWDVRDVRMGPKEDKPPTSPRKSPVKGGAKADKPPVLEAPKTDLPKLDWDIGNGCKDGAAAEKDDKWVLD</sequence>
<keyword evidence="4" id="KW-1185">Reference proteome</keyword>
<dbReference type="GO" id="GO:0031267">
    <property type="term" value="F:small GTPase binding"/>
    <property type="evidence" value="ECO:0007669"/>
    <property type="project" value="InterPro"/>
</dbReference>
<name>A0A6A6P9Y5_9PEZI</name>
<feature type="domain" description="Formin GTPase-binding" evidence="2">
    <location>
        <begin position="361"/>
        <end position="656"/>
    </location>
</feature>
<proteinExistence type="predicted"/>
<dbReference type="AlphaFoldDB" id="A0A6A6P9Y5"/>
<feature type="compositionally biased region" description="Basic and acidic residues" evidence="1">
    <location>
        <begin position="100"/>
        <end position="111"/>
    </location>
</feature>
<feature type="compositionally biased region" description="Polar residues" evidence="1">
    <location>
        <begin position="113"/>
        <end position="123"/>
    </location>
</feature>
<feature type="compositionally biased region" description="Low complexity" evidence="1">
    <location>
        <begin position="144"/>
        <end position="156"/>
    </location>
</feature>
<feature type="compositionally biased region" description="Polar residues" evidence="1">
    <location>
        <begin position="406"/>
        <end position="423"/>
    </location>
</feature>
<accession>A0A6A6P9Y5</accession>
<reference evidence="3" key="1">
    <citation type="journal article" date="2020" name="Stud. Mycol.">
        <title>101 Dothideomycetes genomes: a test case for predicting lifestyles and emergence of pathogens.</title>
        <authorList>
            <person name="Haridas S."/>
            <person name="Albert R."/>
            <person name="Binder M."/>
            <person name="Bloem J."/>
            <person name="Labutti K."/>
            <person name="Salamov A."/>
            <person name="Andreopoulos B."/>
            <person name="Baker S."/>
            <person name="Barry K."/>
            <person name="Bills G."/>
            <person name="Bluhm B."/>
            <person name="Cannon C."/>
            <person name="Castanera R."/>
            <person name="Culley D."/>
            <person name="Daum C."/>
            <person name="Ezra D."/>
            <person name="Gonzalez J."/>
            <person name="Henrissat B."/>
            <person name="Kuo A."/>
            <person name="Liang C."/>
            <person name="Lipzen A."/>
            <person name="Lutzoni F."/>
            <person name="Magnuson J."/>
            <person name="Mondo S."/>
            <person name="Nolan M."/>
            <person name="Ohm R."/>
            <person name="Pangilinan J."/>
            <person name="Park H.-J."/>
            <person name="Ramirez L."/>
            <person name="Alfaro M."/>
            <person name="Sun H."/>
            <person name="Tritt A."/>
            <person name="Yoshinaga Y."/>
            <person name="Zwiers L.-H."/>
            <person name="Turgeon B."/>
            <person name="Goodwin S."/>
            <person name="Spatafora J."/>
            <person name="Crous P."/>
            <person name="Grigoriev I."/>
        </authorList>
    </citation>
    <scope>NUCLEOTIDE SEQUENCE</scope>
    <source>
        <strain evidence="3">ATCC 16933</strain>
    </source>
</reference>
<dbReference type="InterPro" id="IPR011989">
    <property type="entry name" value="ARM-like"/>
</dbReference>
<feature type="compositionally biased region" description="Basic and acidic residues" evidence="1">
    <location>
        <begin position="124"/>
        <end position="142"/>
    </location>
</feature>
<dbReference type="GO" id="GO:0030036">
    <property type="term" value="P:actin cytoskeleton organization"/>
    <property type="evidence" value="ECO:0007669"/>
    <property type="project" value="InterPro"/>
</dbReference>
<gene>
    <name evidence="3" type="ORF">BDY21DRAFT_315998</name>
</gene>
<dbReference type="SUPFAM" id="SSF48371">
    <property type="entry name" value="ARM repeat"/>
    <property type="match status" value="1"/>
</dbReference>